<dbReference type="PROSITE" id="PS51257">
    <property type="entry name" value="PROKAR_LIPOPROTEIN"/>
    <property type="match status" value="1"/>
</dbReference>
<accession>A0ABD5TZ34</accession>
<name>A0ABD5TZ34_9EURY</name>
<protein>
    <recommendedName>
        <fullName evidence="4">Lipoprotein</fullName>
    </recommendedName>
</protein>
<sequence length="199" mass="21837">MRRRALLSATAVAGTAALSGCLGDVRRELSGQILARHASATLRPAEEQWVVGGLSAETNEYARAVLFTESPPRDADLFTDDYPRKEESFDNEVLNGDYENGFTLLYEVKMPAEDAFVALPRSTSGAEWTGWSAATLPMEMSRYEESRLTEAEREADELVAISVMYYEADRAPSRAEVTLSDERGNRRGGSATATPWSSA</sequence>
<evidence type="ECO:0000256" key="1">
    <source>
        <dbReference type="SAM" id="MobiDB-lite"/>
    </source>
</evidence>
<dbReference type="Proteomes" id="UP001596408">
    <property type="component" value="Unassembled WGS sequence"/>
</dbReference>
<evidence type="ECO:0000313" key="3">
    <source>
        <dbReference type="Proteomes" id="UP001596408"/>
    </source>
</evidence>
<evidence type="ECO:0008006" key="4">
    <source>
        <dbReference type="Google" id="ProtNLM"/>
    </source>
</evidence>
<dbReference type="RefSeq" id="WP_379695741.1">
    <property type="nucleotide sequence ID" value="NZ_JBHSXH010000015.1"/>
</dbReference>
<organism evidence="2 3">
    <name type="scientific">Halopelagius fulvigenes</name>
    <dbReference type="NCBI Taxonomy" id="1198324"/>
    <lineage>
        <taxon>Archaea</taxon>
        <taxon>Methanobacteriati</taxon>
        <taxon>Methanobacteriota</taxon>
        <taxon>Stenosarchaea group</taxon>
        <taxon>Halobacteria</taxon>
        <taxon>Halobacteriales</taxon>
        <taxon>Haloferacaceae</taxon>
    </lineage>
</organism>
<proteinExistence type="predicted"/>
<gene>
    <name evidence="2" type="ORF">ACFQEV_10840</name>
</gene>
<dbReference type="AlphaFoldDB" id="A0ABD5TZ34"/>
<dbReference type="EMBL" id="JBHSXH010000015">
    <property type="protein sequence ID" value="MFC6825479.1"/>
    <property type="molecule type" value="Genomic_DNA"/>
</dbReference>
<keyword evidence="3" id="KW-1185">Reference proteome</keyword>
<evidence type="ECO:0000313" key="2">
    <source>
        <dbReference type="EMBL" id="MFC6825479.1"/>
    </source>
</evidence>
<feature type="region of interest" description="Disordered" evidence="1">
    <location>
        <begin position="172"/>
        <end position="199"/>
    </location>
</feature>
<comment type="caution">
    <text evidence="2">The sequence shown here is derived from an EMBL/GenBank/DDBJ whole genome shotgun (WGS) entry which is preliminary data.</text>
</comment>
<reference evidence="2 3" key="1">
    <citation type="journal article" date="2019" name="Int. J. Syst. Evol. Microbiol.">
        <title>The Global Catalogue of Microorganisms (GCM) 10K type strain sequencing project: providing services to taxonomists for standard genome sequencing and annotation.</title>
        <authorList>
            <consortium name="The Broad Institute Genomics Platform"/>
            <consortium name="The Broad Institute Genome Sequencing Center for Infectious Disease"/>
            <person name="Wu L."/>
            <person name="Ma J."/>
        </authorList>
    </citation>
    <scope>NUCLEOTIDE SEQUENCE [LARGE SCALE GENOMIC DNA]</scope>
    <source>
        <strain evidence="2 3">YIM 94188</strain>
    </source>
</reference>